<evidence type="ECO:0000256" key="6">
    <source>
        <dbReference type="PIRSR" id="PIRSR001369-1"/>
    </source>
</evidence>
<evidence type="ECO:0000256" key="1">
    <source>
        <dbReference type="ARBA" id="ARBA00005163"/>
    </source>
</evidence>
<dbReference type="SUPFAM" id="SSF48256">
    <property type="entry name" value="Citrate synthase"/>
    <property type="match status" value="1"/>
</dbReference>
<comment type="pathway">
    <text evidence="1">Carbohydrate metabolism; tricarboxylic acid cycle.</text>
</comment>
<dbReference type="InterPro" id="IPR016143">
    <property type="entry name" value="Citrate_synth-like_sm_a-sub"/>
</dbReference>
<dbReference type="eggNOG" id="COG0372">
    <property type="taxonomic scope" value="Bacteria"/>
</dbReference>
<dbReference type="AlphaFoldDB" id="B1X0G1"/>
<dbReference type="InterPro" id="IPR002020">
    <property type="entry name" value="Citrate_synthase"/>
</dbReference>
<evidence type="ECO:0000313" key="8">
    <source>
        <dbReference type="EMBL" id="ACB51250.1"/>
    </source>
</evidence>
<dbReference type="UniPathway" id="UPA00223"/>
<comment type="catalytic activity">
    <reaction evidence="4">
        <text>oxaloacetate + acetyl-CoA + H2O = citrate + CoA + H(+)</text>
        <dbReference type="Rhea" id="RHEA:16845"/>
        <dbReference type="ChEBI" id="CHEBI:15377"/>
        <dbReference type="ChEBI" id="CHEBI:15378"/>
        <dbReference type="ChEBI" id="CHEBI:16452"/>
        <dbReference type="ChEBI" id="CHEBI:16947"/>
        <dbReference type="ChEBI" id="CHEBI:57287"/>
        <dbReference type="ChEBI" id="CHEBI:57288"/>
        <dbReference type="EC" id="2.3.3.16"/>
    </reaction>
</comment>
<evidence type="ECO:0000256" key="4">
    <source>
        <dbReference type="ARBA" id="ARBA00049288"/>
    </source>
</evidence>
<evidence type="ECO:0000313" key="9">
    <source>
        <dbReference type="Proteomes" id="UP000001203"/>
    </source>
</evidence>
<dbReference type="PROSITE" id="PS00480">
    <property type="entry name" value="CITRATE_SYNTHASE"/>
    <property type="match status" value="1"/>
</dbReference>
<dbReference type="GO" id="GO:0005829">
    <property type="term" value="C:cytosol"/>
    <property type="evidence" value="ECO:0007669"/>
    <property type="project" value="TreeGrafter"/>
</dbReference>
<feature type="active site" evidence="6">
    <location>
        <position position="251"/>
    </location>
</feature>
<dbReference type="GO" id="GO:0006099">
    <property type="term" value="P:tricarboxylic acid cycle"/>
    <property type="evidence" value="ECO:0007669"/>
    <property type="project" value="UniProtKB-UniPathway"/>
</dbReference>
<dbReference type="InterPro" id="IPR036969">
    <property type="entry name" value="Citrate_synthase_sf"/>
</dbReference>
<dbReference type="GO" id="GO:0036440">
    <property type="term" value="F:citrate synthase activity"/>
    <property type="evidence" value="ECO:0007669"/>
    <property type="project" value="UniProtKB-EC"/>
</dbReference>
<dbReference type="PANTHER" id="PTHR11739:SF4">
    <property type="entry name" value="CITRATE SYNTHASE, PEROXISOMAL"/>
    <property type="match status" value="1"/>
</dbReference>
<dbReference type="PRINTS" id="PR00143">
    <property type="entry name" value="CITRTSNTHASE"/>
</dbReference>
<gene>
    <name evidence="8" type="primary">gltA</name>
    <name evidence="8" type="ordered locus">cce_1900</name>
</gene>
<name>B1X0G1_CROS5</name>
<dbReference type="InterPro" id="IPR016142">
    <property type="entry name" value="Citrate_synth-like_lrg_a-sub"/>
</dbReference>
<evidence type="ECO:0000256" key="5">
    <source>
        <dbReference type="PIRNR" id="PIRNR001369"/>
    </source>
</evidence>
<evidence type="ECO:0000256" key="3">
    <source>
        <dbReference type="ARBA" id="ARBA00022679"/>
    </source>
</evidence>
<dbReference type="EMBL" id="CP000806">
    <property type="protein sequence ID" value="ACB51250.1"/>
    <property type="molecule type" value="Genomic_DNA"/>
</dbReference>
<organism evidence="8 9">
    <name type="scientific">Crocosphaera subtropica (strain ATCC 51142 / BH68)</name>
    <name type="common">Cyanothece sp. (strain ATCC 51142)</name>
    <dbReference type="NCBI Taxonomy" id="43989"/>
    <lineage>
        <taxon>Bacteria</taxon>
        <taxon>Bacillati</taxon>
        <taxon>Cyanobacteriota</taxon>
        <taxon>Cyanophyceae</taxon>
        <taxon>Oscillatoriophycideae</taxon>
        <taxon>Chroococcales</taxon>
        <taxon>Aphanothecaceae</taxon>
        <taxon>Crocosphaera</taxon>
        <taxon>Crocosphaera subtropica</taxon>
    </lineage>
</organism>
<dbReference type="InterPro" id="IPR019810">
    <property type="entry name" value="Citrate_synthase_AS"/>
</dbReference>
<keyword evidence="3 5" id="KW-0808">Transferase</keyword>
<dbReference type="Proteomes" id="UP000001203">
    <property type="component" value="Chromosome circular"/>
</dbReference>
<dbReference type="InterPro" id="IPR024176">
    <property type="entry name" value="Citrate_synthase_bac-typ"/>
</dbReference>
<dbReference type="KEGG" id="cyt:cce_1900"/>
<dbReference type="Gene3D" id="1.10.230.10">
    <property type="entry name" value="Cytochrome P450-Terp, domain 2"/>
    <property type="match status" value="1"/>
</dbReference>
<feature type="active site" evidence="6">
    <location>
        <position position="309"/>
    </location>
</feature>
<dbReference type="STRING" id="43989.cce_1900"/>
<reference evidence="8 9" key="1">
    <citation type="journal article" date="2008" name="Proc. Natl. Acad. Sci. U.S.A.">
        <title>The genome of Cyanothece 51142, a unicellular diazotrophic cyanobacterium important in the marine nitrogen cycle.</title>
        <authorList>
            <person name="Welsh E.A."/>
            <person name="Liberton M."/>
            <person name="Stoeckel J."/>
            <person name="Loh T."/>
            <person name="Elvitigala T."/>
            <person name="Wang C."/>
            <person name="Wollam A."/>
            <person name="Fulton R.S."/>
            <person name="Clifton S.W."/>
            <person name="Jacobs J.M."/>
            <person name="Aurora R."/>
            <person name="Ghosh B.K."/>
            <person name="Sherman L.A."/>
            <person name="Smith R.D."/>
            <person name="Wilson R.K."/>
            <person name="Pakrasi H.B."/>
        </authorList>
    </citation>
    <scope>NUCLEOTIDE SEQUENCE [LARGE SCALE GENOMIC DNA]</scope>
    <source>
        <strain evidence="9">ATCC 51142 / BH68</strain>
    </source>
</reference>
<proteinExistence type="inferred from homology"/>
<comment type="similarity">
    <text evidence="2 5 7">Belongs to the citrate synthase family.</text>
</comment>
<evidence type="ECO:0000256" key="2">
    <source>
        <dbReference type="ARBA" id="ARBA00010566"/>
    </source>
</evidence>
<dbReference type="Gene3D" id="1.10.580.10">
    <property type="entry name" value="Citrate Synthase, domain 1"/>
    <property type="match status" value="1"/>
</dbReference>
<keyword evidence="9" id="KW-1185">Reference proteome</keyword>
<dbReference type="GO" id="GO:0005975">
    <property type="term" value="P:carbohydrate metabolic process"/>
    <property type="evidence" value="ECO:0007669"/>
    <property type="project" value="TreeGrafter"/>
</dbReference>
<accession>B1X0G1</accession>
<dbReference type="PIRSF" id="PIRSF001369">
    <property type="entry name" value="Citrate_synth"/>
    <property type="match status" value="1"/>
</dbReference>
<dbReference type="HOGENOM" id="CLU_025068_2_1_3"/>
<evidence type="ECO:0000256" key="7">
    <source>
        <dbReference type="RuleBase" id="RU003406"/>
    </source>
</evidence>
<sequence length="372" mass="41862">MKYMENIPNHLSKIDGQLGKLIILGFPFEELATNASFEEMIFLFLHNHLPNKNELDNVTKKLLSHRYLDEKILDVLKNAAANDIELIEGVRIGVSCLTLDMQSHRIDKEGINGALKIIASVPIITASYWRLLKGQPIVEPHLELGHAANYLYMLTGEKPAPEDVKTLEIYLNTVIEHGMNASTFAARVVMSTRSDFVSAVTAAIGAMKGVLHGGAPGPVLDMLLEMQKSGDIEGYLRHKFENRERLMGFGHRVYRVKDPRAILLANVSADVWKRREDKEFWGLAVDVETTALRLLKEYKPNRSIETNVEYYTALVLHGLGLPSALFTSTFTVSRVVGWLAHCLEQLELDRIIRPSSVYTGPSEQTWCPIEKR</sequence>
<dbReference type="Pfam" id="PF00285">
    <property type="entry name" value="Citrate_synt"/>
    <property type="match status" value="1"/>
</dbReference>
<dbReference type="PANTHER" id="PTHR11739">
    <property type="entry name" value="CITRATE SYNTHASE"/>
    <property type="match status" value="1"/>
</dbReference>
<protein>
    <recommendedName>
        <fullName evidence="5">Citrate synthase</fullName>
    </recommendedName>
</protein>